<protein>
    <submittedName>
        <fullName evidence="3">Transposase</fullName>
    </submittedName>
</protein>
<evidence type="ECO:0000313" key="3">
    <source>
        <dbReference type="WBParaSite" id="GPUH_0000731401-mRNA-1"/>
    </source>
</evidence>
<accession>A0A183DF14</accession>
<keyword evidence="2" id="KW-1185">Reference proteome</keyword>
<sequence>MMPIADNLRMMCRDSRGNQETKHVGRVDRQTEVAVYRRLQCLLAREFHSTSRLYLQVAFHRYLIGYFEFADCMDSGPGSP</sequence>
<dbReference type="WBParaSite" id="GPUH_0000731401-mRNA-1">
    <property type="protein sequence ID" value="GPUH_0000731401-mRNA-1"/>
    <property type="gene ID" value="GPUH_0000731401"/>
</dbReference>
<evidence type="ECO:0000313" key="1">
    <source>
        <dbReference type="EMBL" id="VDK57896.1"/>
    </source>
</evidence>
<name>A0A183DF14_9BILA</name>
<reference evidence="3" key="1">
    <citation type="submission" date="2016-06" db="UniProtKB">
        <authorList>
            <consortium name="WormBaseParasite"/>
        </authorList>
    </citation>
    <scope>IDENTIFICATION</scope>
</reference>
<dbReference type="AlphaFoldDB" id="A0A183DF14"/>
<reference evidence="1 2" key="2">
    <citation type="submission" date="2018-11" db="EMBL/GenBank/DDBJ databases">
        <authorList>
            <consortium name="Pathogen Informatics"/>
        </authorList>
    </citation>
    <scope>NUCLEOTIDE SEQUENCE [LARGE SCALE GENOMIC DNA]</scope>
</reference>
<dbReference type="Proteomes" id="UP000271098">
    <property type="component" value="Unassembled WGS sequence"/>
</dbReference>
<evidence type="ECO:0000313" key="2">
    <source>
        <dbReference type="Proteomes" id="UP000271098"/>
    </source>
</evidence>
<gene>
    <name evidence="1" type="ORF">GPUH_LOCUS7304</name>
</gene>
<proteinExistence type="predicted"/>
<organism evidence="3">
    <name type="scientific">Gongylonema pulchrum</name>
    <dbReference type="NCBI Taxonomy" id="637853"/>
    <lineage>
        <taxon>Eukaryota</taxon>
        <taxon>Metazoa</taxon>
        <taxon>Ecdysozoa</taxon>
        <taxon>Nematoda</taxon>
        <taxon>Chromadorea</taxon>
        <taxon>Rhabditida</taxon>
        <taxon>Spirurina</taxon>
        <taxon>Spiruromorpha</taxon>
        <taxon>Spiruroidea</taxon>
        <taxon>Gongylonematidae</taxon>
        <taxon>Gongylonema</taxon>
    </lineage>
</organism>
<dbReference type="EMBL" id="UYRT01018686">
    <property type="protein sequence ID" value="VDK57896.1"/>
    <property type="molecule type" value="Genomic_DNA"/>
</dbReference>